<accession>A0A1L3J8R1</accession>
<dbReference type="Proteomes" id="UP000242561">
    <property type="component" value="Chromosome"/>
</dbReference>
<protein>
    <submittedName>
        <fullName evidence="1">Uncharacterized protein</fullName>
    </submittedName>
</protein>
<dbReference type="KEGG" id="sphl:LPB140_00165"/>
<gene>
    <name evidence="1" type="ORF">LPB140_00165</name>
</gene>
<proteinExistence type="predicted"/>
<evidence type="ECO:0000313" key="2">
    <source>
        <dbReference type="Proteomes" id="UP000242561"/>
    </source>
</evidence>
<reference evidence="1 2" key="1">
    <citation type="submission" date="2016-11" db="EMBL/GenBank/DDBJ databases">
        <title>Sphingorhabdus sp. LPB0140, isolated from marine environment.</title>
        <authorList>
            <person name="Kim E."/>
            <person name="Yi H."/>
        </authorList>
    </citation>
    <scope>NUCLEOTIDE SEQUENCE [LARGE SCALE GENOMIC DNA]</scope>
    <source>
        <strain evidence="1 2">LPB0140</strain>
    </source>
</reference>
<organism evidence="1 2">
    <name type="scientific">Sphingorhabdus lutea</name>
    <dbReference type="NCBI Taxonomy" id="1913578"/>
    <lineage>
        <taxon>Bacteria</taxon>
        <taxon>Pseudomonadati</taxon>
        <taxon>Pseudomonadota</taxon>
        <taxon>Alphaproteobacteria</taxon>
        <taxon>Sphingomonadales</taxon>
        <taxon>Sphingomonadaceae</taxon>
        <taxon>Sphingorhabdus</taxon>
    </lineage>
</organism>
<name>A0A1L3J8R1_9SPHN</name>
<sequence length="78" mass="8053">MGALLTMPIPTSHIYSPTVGVVARKHAPHACTPPSLQTDTLFTFGGYGREAALAAAKFGPTVTLNNANALAHAFGFGE</sequence>
<dbReference type="STRING" id="1913578.LPB140_00165"/>
<keyword evidence="2" id="KW-1185">Reference proteome</keyword>
<dbReference type="AlphaFoldDB" id="A0A1L3J8R1"/>
<dbReference type="EMBL" id="CP018154">
    <property type="protein sequence ID" value="APG61515.1"/>
    <property type="molecule type" value="Genomic_DNA"/>
</dbReference>
<evidence type="ECO:0000313" key="1">
    <source>
        <dbReference type="EMBL" id="APG61515.1"/>
    </source>
</evidence>